<organism evidence="1 2">
    <name type="scientific">Spirodela intermedia</name>
    <name type="common">Intermediate duckweed</name>
    <dbReference type="NCBI Taxonomy" id="51605"/>
    <lineage>
        <taxon>Eukaryota</taxon>
        <taxon>Viridiplantae</taxon>
        <taxon>Streptophyta</taxon>
        <taxon>Embryophyta</taxon>
        <taxon>Tracheophyta</taxon>
        <taxon>Spermatophyta</taxon>
        <taxon>Magnoliopsida</taxon>
        <taxon>Liliopsida</taxon>
        <taxon>Araceae</taxon>
        <taxon>Lemnoideae</taxon>
        <taxon>Spirodela</taxon>
    </lineage>
</organism>
<evidence type="ECO:0000313" key="2">
    <source>
        <dbReference type="Proteomes" id="UP000663760"/>
    </source>
</evidence>
<protein>
    <submittedName>
        <fullName evidence="1">Uncharacterized protein</fullName>
    </submittedName>
</protein>
<dbReference type="Proteomes" id="UP000663760">
    <property type="component" value="Chromosome 15"/>
</dbReference>
<accession>A0A7I8LIH7</accession>
<keyword evidence="2" id="KW-1185">Reference proteome</keyword>
<sequence>MVCQALGYQSGKERDGSVLYRSTQLDITKMAKETWELFKAKYVGVTCLTKSRLQGLRREFEMLQIGDDETVTDFVGKLS</sequence>
<name>A0A7I8LIH7_SPIIN</name>
<gene>
    <name evidence="1" type="ORF">SI8410_15019743</name>
</gene>
<dbReference type="EMBL" id="LR746278">
    <property type="protein sequence ID" value="CAA7409065.1"/>
    <property type="molecule type" value="Genomic_DNA"/>
</dbReference>
<dbReference type="AlphaFoldDB" id="A0A7I8LIH7"/>
<evidence type="ECO:0000313" key="1">
    <source>
        <dbReference type="EMBL" id="CAA7409065.1"/>
    </source>
</evidence>
<reference evidence="1" key="1">
    <citation type="submission" date="2020-02" db="EMBL/GenBank/DDBJ databases">
        <authorList>
            <person name="Scholz U."/>
            <person name="Mascher M."/>
            <person name="Fiebig A."/>
        </authorList>
    </citation>
    <scope>NUCLEOTIDE SEQUENCE</scope>
</reference>
<proteinExistence type="predicted"/>
<dbReference type="OrthoDB" id="695500at2759"/>